<dbReference type="AlphaFoldDB" id="A0AAP0FGR6"/>
<comment type="caution">
    <text evidence="1">The sequence shown here is derived from an EMBL/GenBank/DDBJ whole genome shotgun (WGS) entry which is preliminary data.</text>
</comment>
<keyword evidence="2" id="KW-1185">Reference proteome</keyword>
<organism evidence="1 2">
    <name type="scientific">Stephania cephalantha</name>
    <dbReference type="NCBI Taxonomy" id="152367"/>
    <lineage>
        <taxon>Eukaryota</taxon>
        <taxon>Viridiplantae</taxon>
        <taxon>Streptophyta</taxon>
        <taxon>Embryophyta</taxon>
        <taxon>Tracheophyta</taxon>
        <taxon>Spermatophyta</taxon>
        <taxon>Magnoliopsida</taxon>
        <taxon>Ranunculales</taxon>
        <taxon>Menispermaceae</taxon>
        <taxon>Menispermoideae</taxon>
        <taxon>Cissampelideae</taxon>
        <taxon>Stephania</taxon>
    </lineage>
</organism>
<dbReference type="Gene3D" id="1.10.10.60">
    <property type="entry name" value="Homeodomain-like"/>
    <property type="match status" value="1"/>
</dbReference>
<dbReference type="PANTHER" id="PTHR14000:SF6">
    <property type="entry name" value="OS02G0631200 PROTEIN"/>
    <property type="match status" value="1"/>
</dbReference>
<evidence type="ECO:0000313" key="2">
    <source>
        <dbReference type="Proteomes" id="UP001419268"/>
    </source>
</evidence>
<dbReference type="InterPro" id="IPR009057">
    <property type="entry name" value="Homeodomain-like_sf"/>
</dbReference>
<proteinExistence type="predicted"/>
<dbReference type="CDD" id="cd00167">
    <property type="entry name" value="SANT"/>
    <property type="match status" value="1"/>
</dbReference>
<dbReference type="SUPFAM" id="SSF46689">
    <property type="entry name" value="Homeodomain-like"/>
    <property type="match status" value="1"/>
</dbReference>
<accession>A0AAP0FGR6</accession>
<dbReference type="EMBL" id="JBBNAG010000009">
    <property type="protein sequence ID" value="KAK9105878.1"/>
    <property type="molecule type" value="Genomic_DNA"/>
</dbReference>
<name>A0AAP0FGR6_9MAGN</name>
<gene>
    <name evidence="1" type="ORF">Scep_022722</name>
</gene>
<evidence type="ECO:0008006" key="3">
    <source>
        <dbReference type="Google" id="ProtNLM"/>
    </source>
</evidence>
<protein>
    <recommendedName>
        <fullName evidence="3">Myb-like domain-containing protein</fullName>
    </recommendedName>
</protein>
<dbReference type="PANTHER" id="PTHR14000">
    <property type="entry name" value="FINGER CCCH DOMAIN PROTEIN, PUTATIVE (DUF3755)-RELATED"/>
    <property type="match status" value="1"/>
</dbReference>
<sequence length="250" mass="27749">MAAYFNKGSHQDPMFGFNQHSISFQPRAVASESFGSILGRNSSSMNCAAIASDGGGGGGLPLLNSQAGTSSGGVLDSVSVPSHDSDLAVEWSNEEQLKLERGLAKYADIPNMWKYIKIAAMLPEKTVRDVAMRYRWMKRKENGKRRKPEGLYSGKKMNDRNEKVLESSCKSSIPPSPAVNMAACPLPLHHTDRKDWMPEVSEIGSTTWHLLEENSQVLGQIMTNLMTFKIEENIDLLYRTRNNIISILNK</sequence>
<evidence type="ECO:0000313" key="1">
    <source>
        <dbReference type="EMBL" id="KAK9105878.1"/>
    </source>
</evidence>
<reference evidence="1 2" key="1">
    <citation type="submission" date="2024-01" db="EMBL/GenBank/DDBJ databases">
        <title>Genome assemblies of Stephania.</title>
        <authorList>
            <person name="Yang L."/>
        </authorList>
    </citation>
    <scope>NUCLEOTIDE SEQUENCE [LARGE SCALE GENOMIC DNA]</scope>
    <source>
        <strain evidence="1">JXDWG</strain>
        <tissue evidence="1">Leaf</tissue>
    </source>
</reference>
<dbReference type="Proteomes" id="UP001419268">
    <property type="component" value="Unassembled WGS sequence"/>
</dbReference>
<dbReference type="InterPro" id="IPR001005">
    <property type="entry name" value="SANT/Myb"/>
</dbReference>
<dbReference type="Pfam" id="PF12579">
    <property type="entry name" value="DUF3755"/>
    <property type="match status" value="1"/>
</dbReference>
<dbReference type="InterPro" id="IPR022228">
    <property type="entry name" value="DUF3755"/>
</dbReference>